<keyword evidence="2" id="KW-0378">Hydrolase</keyword>
<dbReference type="SFLD" id="SFLDS00057">
    <property type="entry name" value="Glutaminase/Asparaginase"/>
    <property type="match status" value="1"/>
</dbReference>
<evidence type="ECO:0000313" key="7">
    <source>
        <dbReference type="EMBL" id="RZH68401.1"/>
    </source>
</evidence>
<dbReference type="InterPro" id="IPR020827">
    <property type="entry name" value="Asparaginase/glutaminase_AS1"/>
</dbReference>
<evidence type="ECO:0000256" key="4">
    <source>
        <dbReference type="PROSITE-ProRule" id="PRU10100"/>
    </source>
</evidence>
<sequence>MRSVHVVATGGTIASTSTGAGAVPTESVQELAAAYSGVFDRVDVRLEQLTQLPSSELTTDDLEAIGDRIRTAAADVDGVVVFHGTDTIEETAYYLDLVLDVDVPVVLTGAQRTHDEISPDGPANVRGALDAAAHDHVQDGVYVLFNEQLHAARAVTKRHSSNLDAYDSGEYGLVAERTPEGFWFYRRPESLSATIPARTITATVEVVTTSTDTDGSAIRHAVDRGVDGLVVDALGLGNVPTDVASAIESAIDDDVVVVVTTRCRDGVVSPVYGSDGGAKALEEAGVVFGSDLPAHKARIKLLVALSARGDIDDVRALFGSGQRDSYGYVTADSDP</sequence>
<reference evidence="7 8" key="1">
    <citation type="submission" date="2019-02" db="EMBL/GenBank/DDBJ databases">
        <title>Genome analysis provides insights into bioremediation potentialities and Haloocin production by Natrinema altunense strain 4.1R isolated from Chott Douz in Tunisian desert.</title>
        <authorList>
            <person name="Najjari A."/>
            <person name="Youssef N."/>
            <person name="Ben Dhia O."/>
            <person name="Ferjani R."/>
            <person name="El Hidri D."/>
            <person name="Ouzari H.I."/>
            <person name="Cherif A."/>
        </authorList>
    </citation>
    <scope>NUCLEOTIDE SEQUENCE [LARGE SCALE GENOMIC DNA]</scope>
    <source>
        <strain evidence="7 8">4.1R</strain>
    </source>
</reference>
<dbReference type="OrthoDB" id="85706at2157"/>
<dbReference type="EMBL" id="SHMR01000001">
    <property type="protein sequence ID" value="RZH68401.1"/>
    <property type="molecule type" value="Genomic_DNA"/>
</dbReference>
<dbReference type="InterPro" id="IPR040919">
    <property type="entry name" value="Asparaginase_C"/>
</dbReference>
<evidence type="ECO:0000256" key="3">
    <source>
        <dbReference type="PROSITE-ProRule" id="PRU10099"/>
    </source>
</evidence>
<dbReference type="RefSeq" id="WP_130169438.1">
    <property type="nucleotide sequence ID" value="NZ_SHMR01000001.1"/>
</dbReference>
<dbReference type="PIRSF" id="PIRSF500176">
    <property type="entry name" value="L_ASNase"/>
    <property type="match status" value="1"/>
</dbReference>
<dbReference type="Gene3D" id="3.40.50.1170">
    <property type="entry name" value="L-asparaginase, N-terminal domain"/>
    <property type="match status" value="1"/>
</dbReference>
<gene>
    <name evidence="7" type="ORF">ELS17_02740</name>
</gene>
<dbReference type="PANTHER" id="PTHR11707:SF28">
    <property type="entry name" value="60 KDA LYSOPHOSPHOLIPASE"/>
    <property type="match status" value="1"/>
</dbReference>
<dbReference type="GO" id="GO:0004067">
    <property type="term" value="F:asparaginase activity"/>
    <property type="evidence" value="ECO:0007669"/>
    <property type="project" value="UniProtKB-UniRule"/>
</dbReference>
<dbReference type="SUPFAM" id="SSF53774">
    <property type="entry name" value="Glutaminase/Asparaginase"/>
    <property type="match status" value="1"/>
</dbReference>
<dbReference type="PROSITE" id="PS00144">
    <property type="entry name" value="ASN_GLN_ASE_1"/>
    <property type="match status" value="1"/>
</dbReference>
<dbReference type="Gene3D" id="3.40.50.40">
    <property type="match status" value="1"/>
</dbReference>
<dbReference type="InterPro" id="IPR027475">
    <property type="entry name" value="Asparaginase/glutaminase_AS2"/>
</dbReference>
<dbReference type="InterPro" id="IPR037152">
    <property type="entry name" value="L-asparaginase_N_sf"/>
</dbReference>
<dbReference type="STRING" id="222984.GCA_000731985_00659"/>
<dbReference type="GO" id="GO:0006528">
    <property type="term" value="P:asparagine metabolic process"/>
    <property type="evidence" value="ECO:0007669"/>
    <property type="project" value="InterPro"/>
</dbReference>
<evidence type="ECO:0000256" key="2">
    <source>
        <dbReference type="ARBA" id="ARBA00022801"/>
    </source>
</evidence>
<evidence type="ECO:0000313" key="8">
    <source>
        <dbReference type="Proteomes" id="UP000292704"/>
    </source>
</evidence>
<dbReference type="SMR" id="A0A482XXJ6"/>
<proteinExistence type="inferred from homology"/>
<evidence type="ECO:0000259" key="5">
    <source>
        <dbReference type="Pfam" id="PF00710"/>
    </source>
</evidence>
<feature type="active site" evidence="3">
    <location>
        <position position="12"/>
    </location>
</feature>
<feature type="domain" description="Asparaginase/glutaminase C-terminal" evidence="6">
    <location>
        <begin position="204"/>
        <end position="318"/>
    </location>
</feature>
<dbReference type="Pfam" id="PF00710">
    <property type="entry name" value="Asparaginase"/>
    <property type="match status" value="1"/>
</dbReference>
<comment type="caution">
    <text evidence="7">The sequence shown here is derived from an EMBL/GenBank/DDBJ whole genome shotgun (WGS) entry which is preliminary data.</text>
</comment>
<dbReference type="Proteomes" id="UP000292704">
    <property type="component" value="Unassembled WGS sequence"/>
</dbReference>
<name>A0A482XXJ6_9EURY</name>
<dbReference type="PIRSF" id="PIRSF001220">
    <property type="entry name" value="L-ASNase_gatD"/>
    <property type="match status" value="1"/>
</dbReference>
<dbReference type="AlphaFoldDB" id="A0A482XXJ6"/>
<accession>A0A482XXJ6</accession>
<organism evidence="7 8">
    <name type="scientific">Natrinema altunense</name>
    <dbReference type="NCBI Taxonomy" id="222984"/>
    <lineage>
        <taxon>Archaea</taxon>
        <taxon>Methanobacteriati</taxon>
        <taxon>Methanobacteriota</taxon>
        <taxon>Stenosarchaea group</taxon>
        <taxon>Halobacteria</taxon>
        <taxon>Halobacteriales</taxon>
        <taxon>Natrialbaceae</taxon>
        <taxon>Natrinema</taxon>
    </lineage>
</organism>
<dbReference type="InterPro" id="IPR004550">
    <property type="entry name" value="AsnASE_II"/>
</dbReference>
<dbReference type="InterPro" id="IPR036152">
    <property type="entry name" value="Asp/glu_Ase-like_sf"/>
</dbReference>
<feature type="active site" evidence="4">
    <location>
        <position position="85"/>
    </location>
</feature>
<dbReference type="PRINTS" id="PR00139">
    <property type="entry name" value="ASNGLNASE"/>
</dbReference>
<dbReference type="InterPro" id="IPR027473">
    <property type="entry name" value="L-asparaginase_C"/>
</dbReference>
<evidence type="ECO:0000259" key="6">
    <source>
        <dbReference type="Pfam" id="PF17763"/>
    </source>
</evidence>
<dbReference type="Pfam" id="PF17763">
    <property type="entry name" value="Asparaginase_C"/>
    <property type="match status" value="1"/>
</dbReference>
<feature type="domain" description="L-asparaginase N-terminal" evidence="5">
    <location>
        <begin position="4"/>
        <end position="187"/>
    </location>
</feature>
<dbReference type="InterPro" id="IPR006034">
    <property type="entry name" value="Asparaginase/glutaminase-like"/>
</dbReference>
<dbReference type="InterPro" id="IPR027474">
    <property type="entry name" value="L-asparaginase_N"/>
</dbReference>
<dbReference type="PROSITE" id="PS51732">
    <property type="entry name" value="ASN_GLN_ASE_3"/>
    <property type="match status" value="1"/>
</dbReference>
<dbReference type="CDD" id="cd08964">
    <property type="entry name" value="L-asparaginase_II"/>
    <property type="match status" value="1"/>
</dbReference>
<dbReference type="PROSITE" id="PS00917">
    <property type="entry name" value="ASN_GLN_ASE_2"/>
    <property type="match status" value="1"/>
</dbReference>
<dbReference type="SMART" id="SM00870">
    <property type="entry name" value="Asparaginase"/>
    <property type="match status" value="1"/>
</dbReference>
<evidence type="ECO:0000256" key="1">
    <source>
        <dbReference type="ARBA" id="ARBA00010518"/>
    </source>
</evidence>
<comment type="similarity">
    <text evidence="1">Belongs to the asparaginase 1 family.</text>
</comment>
<dbReference type="PANTHER" id="PTHR11707">
    <property type="entry name" value="L-ASPARAGINASE"/>
    <property type="match status" value="1"/>
</dbReference>
<protein>
    <submittedName>
        <fullName evidence="7">Asparaginase</fullName>
    </submittedName>
</protein>